<dbReference type="RefSeq" id="WP_093011309.1">
    <property type="nucleotide sequence ID" value="NZ_FOXV01000006.1"/>
</dbReference>
<keyword evidence="3" id="KW-1185">Reference proteome</keyword>
<evidence type="ECO:0000313" key="2">
    <source>
        <dbReference type="EMBL" id="SFQ45204.1"/>
    </source>
</evidence>
<accession>A0A1I5YLP8</accession>
<feature type="chain" id="PRO_5017431141" description="Dihydroxy-acid dehydratase" evidence="1">
    <location>
        <begin position="18"/>
        <end position="232"/>
    </location>
</feature>
<dbReference type="Proteomes" id="UP000243106">
    <property type="component" value="Unassembled WGS sequence"/>
</dbReference>
<sequence length="232" mass="23006">MLPVRAALVLPVLLALAACEVTPEGEIVPQRGFLSGFAAPDVSGGPSARAEPGGSADLVEAAAIAGGDVVVAGPPGYCIDTSTVESSPRGGFAVLASCNILSAGQSGAAVTPALVTVSAGPREAQPVQPGAETLARLSDASALAADESDTLTMVYLAEGGDALLPGGAPQYWRGAFLVGARLIGIAVYAPPNSGLTRAEGRRLLELTAERIRRASPDAPIPVSGNGAGTSRG</sequence>
<proteinExistence type="predicted"/>
<name>A0A1I5YLP8_9RHOB</name>
<feature type="signal peptide" evidence="1">
    <location>
        <begin position="1"/>
        <end position="17"/>
    </location>
</feature>
<reference evidence="3" key="1">
    <citation type="submission" date="2016-10" db="EMBL/GenBank/DDBJ databases">
        <authorList>
            <person name="Varghese N."/>
            <person name="Submissions S."/>
        </authorList>
    </citation>
    <scope>NUCLEOTIDE SEQUENCE [LARGE SCALE GENOMIC DNA]</scope>
    <source>
        <strain evidence="3">JCM 10271</strain>
    </source>
</reference>
<evidence type="ECO:0008006" key="4">
    <source>
        <dbReference type="Google" id="ProtNLM"/>
    </source>
</evidence>
<dbReference type="STRING" id="93684.SAMN05421853_10670"/>
<dbReference type="PROSITE" id="PS51257">
    <property type="entry name" value="PROKAR_LIPOPROTEIN"/>
    <property type="match status" value="1"/>
</dbReference>
<gene>
    <name evidence="2" type="ORF">SAMN05421853_10670</name>
</gene>
<dbReference type="EMBL" id="FOXV01000006">
    <property type="protein sequence ID" value="SFQ45204.1"/>
    <property type="molecule type" value="Genomic_DNA"/>
</dbReference>
<keyword evidence="1" id="KW-0732">Signal</keyword>
<evidence type="ECO:0000256" key="1">
    <source>
        <dbReference type="SAM" id="SignalP"/>
    </source>
</evidence>
<evidence type="ECO:0000313" key="3">
    <source>
        <dbReference type="Proteomes" id="UP000243106"/>
    </source>
</evidence>
<protein>
    <recommendedName>
        <fullName evidence="4">Dihydroxy-acid dehydratase</fullName>
    </recommendedName>
</protein>
<organism evidence="2 3">
    <name type="scientific">Roseivivax halotolerans</name>
    <dbReference type="NCBI Taxonomy" id="93684"/>
    <lineage>
        <taxon>Bacteria</taxon>
        <taxon>Pseudomonadati</taxon>
        <taxon>Pseudomonadota</taxon>
        <taxon>Alphaproteobacteria</taxon>
        <taxon>Rhodobacterales</taxon>
        <taxon>Roseobacteraceae</taxon>
        <taxon>Roseivivax</taxon>
    </lineage>
</organism>
<dbReference type="AlphaFoldDB" id="A0A1I5YLP8"/>